<feature type="non-terminal residue" evidence="1">
    <location>
        <position position="34"/>
    </location>
</feature>
<protein>
    <submittedName>
        <fullName evidence="1">Uncharacterized protein</fullName>
    </submittedName>
</protein>
<gene>
    <name evidence="1" type="ORF">S12H4_12105</name>
</gene>
<dbReference type="AlphaFoldDB" id="X1T1N5"/>
<organism evidence="1">
    <name type="scientific">marine sediment metagenome</name>
    <dbReference type="NCBI Taxonomy" id="412755"/>
    <lineage>
        <taxon>unclassified sequences</taxon>
        <taxon>metagenomes</taxon>
        <taxon>ecological metagenomes</taxon>
    </lineage>
</organism>
<accession>X1T1N5</accession>
<reference evidence="1" key="1">
    <citation type="journal article" date="2014" name="Front. Microbiol.">
        <title>High frequency of phylogenetically diverse reductive dehalogenase-homologous genes in deep subseafloor sedimentary metagenomes.</title>
        <authorList>
            <person name="Kawai M."/>
            <person name="Futagami T."/>
            <person name="Toyoda A."/>
            <person name="Takaki Y."/>
            <person name="Nishi S."/>
            <person name="Hori S."/>
            <person name="Arai W."/>
            <person name="Tsubouchi T."/>
            <person name="Morono Y."/>
            <person name="Uchiyama I."/>
            <person name="Ito T."/>
            <person name="Fujiyama A."/>
            <person name="Inagaki F."/>
            <person name="Takami H."/>
        </authorList>
    </citation>
    <scope>NUCLEOTIDE SEQUENCE</scope>
    <source>
        <strain evidence="1">Expedition CK06-06</strain>
    </source>
</reference>
<name>X1T1N5_9ZZZZ</name>
<evidence type="ECO:0000313" key="1">
    <source>
        <dbReference type="EMBL" id="GAI81500.1"/>
    </source>
</evidence>
<dbReference type="EMBL" id="BARW01005626">
    <property type="protein sequence ID" value="GAI81500.1"/>
    <property type="molecule type" value="Genomic_DNA"/>
</dbReference>
<sequence>MITGKMAGNICFNANVYAVVVVSIGQVKNDKIIH</sequence>
<proteinExistence type="predicted"/>
<comment type="caution">
    <text evidence="1">The sequence shown here is derived from an EMBL/GenBank/DDBJ whole genome shotgun (WGS) entry which is preliminary data.</text>
</comment>